<name>A0A7S1SFK3_ALECA</name>
<accession>A0A7S1SFK3</accession>
<protein>
    <submittedName>
        <fullName evidence="1">Uncharacterized protein</fullName>
    </submittedName>
</protein>
<gene>
    <name evidence="1" type="ORF">ACAT0790_LOCUS70303</name>
</gene>
<sequence length="386" mass="42858">MGVVCCREASCGGKDTDSLLGWRAAAAVSRLIATHASLSQEVEATVADPDSLRTSATKFLASEEVLSNPGFTVEGVAKLKPEGSDWRGFIDWLLKRVRDVNGLGGPRFMVASWLSMKQLGRFPMNPADQEHILDAEYLLEHYKTIMDDKGKVGGRVICFSFFSHRWERPSSKAGGGGHPDSHDHKKARALAKFGEFGSCPIFAPHHDFEYFFWVDYLSIHQVDPTEKSLGVSVLCAYVAACIQIIMYNSDTVEYEPRAWTRLERLLGYSYCACPLFKYLDDGYPTKPVDVDTVVKRSPSTFKKCEETGSLMLIIRDPSGEDAAITDPSDAPMVRSLSDTVREATPSNPARVWHGVTELAFDECLIPLDTEHYGLDVEKQQKKDAVC</sequence>
<dbReference type="EMBL" id="HBGE01117809">
    <property type="protein sequence ID" value="CAD9193526.1"/>
    <property type="molecule type" value="Transcribed_RNA"/>
</dbReference>
<proteinExistence type="predicted"/>
<dbReference type="AlphaFoldDB" id="A0A7S1SFK3"/>
<evidence type="ECO:0000313" key="1">
    <source>
        <dbReference type="EMBL" id="CAD9193526.1"/>
    </source>
</evidence>
<reference evidence="1" key="1">
    <citation type="submission" date="2021-01" db="EMBL/GenBank/DDBJ databases">
        <authorList>
            <person name="Corre E."/>
            <person name="Pelletier E."/>
            <person name="Niang G."/>
            <person name="Scheremetjew M."/>
            <person name="Finn R."/>
            <person name="Kale V."/>
            <person name="Holt S."/>
            <person name="Cochrane G."/>
            <person name="Meng A."/>
            <person name="Brown T."/>
            <person name="Cohen L."/>
        </authorList>
    </citation>
    <scope>NUCLEOTIDE SEQUENCE</scope>
    <source>
        <strain evidence="1">OF101</strain>
    </source>
</reference>
<organism evidence="1">
    <name type="scientific">Alexandrium catenella</name>
    <name type="common">Red tide dinoflagellate</name>
    <name type="synonym">Gonyaulax catenella</name>
    <dbReference type="NCBI Taxonomy" id="2925"/>
    <lineage>
        <taxon>Eukaryota</taxon>
        <taxon>Sar</taxon>
        <taxon>Alveolata</taxon>
        <taxon>Dinophyceae</taxon>
        <taxon>Gonyaulacales</taxon>
        <taxon>Pyrocystaceae</taxon>
        <taxon>Alexandrium</taxon>
    </lineage>
</organism>